<feature type="compositionally biased region" description="Pro residues" evidence="15">
    <location>
        <begin position="855"/>
        <end position="868"/>
    </location>
</feature>
<dbReference type="SUPFAM" id="SSF50044">
    <property type="entry name" value="SH3-domain"/>
    <property type="match status" value="3"/>
</dbReference>
<evidence type="ECO:0000256" key="12">
    <source>
        <dbReference type="ARBA" id="ARBA00023203"/>
    </source>
</evidence>
<feature type="compositionally biased region" description="Acidic residues" evidence="15">
    <location>
        <begin position="415"/>
        <end position="435"/>
    </location>
</feature>
<feature type="compositionally biased region" description="Low complexity" evidence="15">
    <location>
        <begin position="593"/>
        <end position="607"/>
    </location>
</feature>
<sequence length="1154" mass="123148">MSKHYLALLKVLYDYDQVQSDDEIPVKEDQLVFLLERTDEDWWKVKIKTDVEDENAPSGLVPSAYVEEAPHTAVAKALYDYEAASPGELSVTEDEVLYLYDTEGDWLLVKSERDGGVVGYVPGNYVEQADEHATETEPSQPQHIALPSSPPPQVYVDPAERVAASVAAKPKNDPVETWTLSEVDKKGKKKKGTLGVGNGSIFFASESDKTPVQQWQTAHIDSVKVDKPKHILIEVGGGSPTSLHFQASTKEAGEAIVKKIEHSRDASQTATSPTAISQGPSQASLATSISPSPSPIHTDVSTAASAAKAKNGASVHWAASPNSIIPNSPQEEEDEEEADAAADGLGATALYDFVAGGDDELTVSEGDRLVVLDRTSDDWWTCRNTHGAEGVVPASYIELDAGASEHSNGRRTSEEQEEEEHLTNEDAVDHEEEEAAAAAAARAEEERLERERSEKARRDREREAHERRERERKIRDAEKKAAQQTAADDKKSASRKVSDEGERTHRSKSEGRSSGKSKSSRNGERSASDKPRGPLPTKTRTWHDRTGQFQVDAEFLGINNGKIRLHKANGVVIEVPTDKMSAEDMAYIETQQKSKSASSSASPSRSSRIPDDDDIPLGSLPSASGKKLTQPAAPTTSKSPQPKKGPTIDWFDFFLSAGCDVDECTRYAAAFERDKIDETLLPHIKESTMRSLGLKEGDIIRVIKAIQDRSGKSSGDEGSAAREQMRKDEEFARQLQAQEDGGPEPPRRPNTTSPAPNLFAGPGGALKNNSRRGRPTPSKSTPPVKVDLESISNASDSLAKTSSSGVSSHLTGSSNSLLGSPIGSVPPRPSSGFDDDAWTNRPSSTQPLASTPVVASPPPAPPAPPPPAVNRAASPKAAQRAASPKPSTQDQATFELLAKIGSMRSPSAPVATNPTGLQAGVSTATMTPPPMGYQHGLGMGSSPVPVAQLQAQQTGFPGFTPRGPLAPVPQNQGLLNPLIPTNTGFNSFVPTRPNVPSFQPTNLAPMQPSFLSSQPTGFQPLRPILSQPTGLPNFNNPILPQATGYPNFLPQPTNSNLGNVNGFGGGALGPGSTFGSYNPSPPAASPPPANNVHSPANVFAQMKSGTFANDQAPQSSDKYDALRMGPLTSQPTGWGFQGNGNGYNPGNYNNYSGR</sequence>
<evidence type="ECO:0000256" key="6">
    <source>
        <dbReference type="ARBA" id="ARBA00022443"/>
    </source>
</evidence>
<dbReference type="GO" id="GO:0043130">
    <property type="term" value="F:ubiquitin binding"/>
    <property type="evidence" value="ECO:0007669"/>
    <property type="project" value="InterPro"/>
</dbReference>
<evidence type="ECO:0000256" key="8">
    <source>
        <dbReference type="ARBA" id="ARBA00022583"/>
    </source>
</evidence>
<dbReference type="InterPro" id="IPR001452">
    <property type="entry name" value="SH3_domain"/>
</dbReference>
<dbReference type="Gene3D" id="2.30.30.40">
    <property type="entry name" value="SH3 Domains"/>
    <property type="match status" value="3"/>
</dbReference>
<evidence type="ECO:0000259" key="16">
    <source>
        <dbReference type="PROSITE" id="PS50002"/>
    </source>
</evidence>
<reference evidence="17 18" key="1">
    <citation type="journal article" date="2016" name="Mol. Biol. Evol.">
        <title>Comparative Genomics of Early-Diverging Mushroom-Forming Fungi Provides Insights into the Origins of Lignocellulose Decay Capabilities.</title>
        <authorList>
            <person name="Nagy L.G."/>
            <person name="Riley R."/>
            <person name="Tritt A."/>
            <person name="Adam C."/>
            <person name="Daum C."/>
            <person name="Floudas D."/>
            <person name="Sun H."/>
            <person name="Yadav J.S."/>
            <person name="Pangilinan J."/>
            <person name="Larsson K.H."/>
            <person name="Matsuura K."/>
            <person name="Barry K."/>
            <person name="Labutti K."/>
            <person name="Kuo R."/>
            <person name="Ohm R.A."/>
            <person name="Bhattacharya S.S."/>
            <person name="Shirouzu T."/>
            <person name="Yoshinaga Y."/>
            <person name="Martin F.M."/>
            <person name="Grigoriev I.V."/>
            <person name="Hibbett D.S."/>
        </authorList>
    </citation>
    <scope>NUCLEOTIDE SEQUENCE [LARGE SCALE GENOMIC DNA]</scope>
    <source>
        <strain evidence="17 18">HHB9708</strain>
    </source>
</reference>
<feature type="region of interest" description="Disordered" evidence="15">
    <location>
        <begin position="1072"/>
        <end position="1092"/>
    </location>
</feature>
<dbReference type="GO" id="GO:0003779">
    <property type="term" value="F:actin binding"/>
    <property type="evidence" value="ECO:0007669"/>
    <property type="project" value="UniProtKB-KW"/>
</dbReference>
<dbReference type="PANTHER" id="PTHR15735">
    <property type="entry name" value="FCH AND DOUBLE SH3 DOMAINS PROTEIN"/>
    <property type="match status" value="1"/>
</dbReference>
<feature type="compositionally biased region" description="Polar residues" evidence="15">
    <location>
        <begin position="266"/>
        <end position="287"/>
    </location>
</feature>
<protein>
    <recommendedName>
        <fullName evidence="5">Actin cytoskeleton-regulatory complex protein SLA1</fullName>
    </recommendedName>
</protein>
<feature type="region of interest" description="Disordered" evidence="15">
    <location>
        <begin position="1130"/>
        <end position="1154"/>
    </location>
</feature>
<dbReference type="SMART" id="SM00326">
    <property type="entry name" value="SH3"/>
    <property type="match status" value="3"/>
</dbReference>
<evidence type="ECO:0000256" key="3">
    <source>
        <dbReference type="ARBA" id="ARBA00004413"/>
    </source>
</evidence>
<dbReference type="InterPro" id="IPR007131">
    <property type="entry name" value="SHD1"/>
</dbReference>
<evidence type="ECO:0000256" key="13">
    <source>
        <dbReference type="ARBA" id="ARBA00023212"/>
    </source>
</evidence>
<dbReference type="GO" id="GO:0042802">
    <property type="term" value="F:identical protein binding"/>
    <property type="evidence" value="ECO:0007669"/>
    <property type="project" value="InterPro"/>
</dbReference>
<feature type="compositionally biased region" description="Basic and acidic residues" evidence="15">
    <location>
        <begin position="442"/>
        <end position="513"/>
    </location>
</feature>
<dbReference type="InterPro" id="IPR013182">
    <property type="entry name" value="DUF1720"/>
</dbReference>
<feature type="compositionally biased region" description="Low complexity" evidence="15">
    <location>
        <begin position="1144"/>
        <end position="1154"/>
    </location>
</feature>
<dbReference type="InterPro" id="IPR013761">
    <property type="entry name" value="SAM/pointed_sf"/>
</dbReference>
<keyword evidence="13" id="KW-0206">Cytoskeleton</keyword>
<evidence type="ECO:0000256" key="14">
    <source>
        <dbReference type="PROSITE-ProRule" id="PRU00192"/>
    </source>
</evidence>
<feature type="region of interest" description="Disordered" evidence="15">
    <location>
        <begin position="403"/>
        <end position="548"/>
    </location>
</feature>
<comment type="subcellular location">
    <subcellularLocation>
        <location evidence="3">Cell membrane</location>
        <topology evidence="3">Peripheral membrane protein</topology>
        <orientation evidence="3">Cytoplasmic side</orientation>
    </subcellularLocation>
    <subcellularLocation>
        <location evidence="2">Cytoplasm</location>
        <location evidence="2">Cytoskeleton</location>
        <location evidence="2">Actin patch</location>
    </subcellularLocation>
    <subcellularLocation>
        <location evidence="1">Endosome membrane</location>
        <topology evidence="1">Peripheral membrane protein</topology>
        <orientation evidence="1">Cytoplasmic side</orientation>
    </subcellularLocation>
</comment>
<feature type="compositionally biased region" description="Low complexity" evidence="15">
    <location>
        <begin position="802"/>
        <end position="820"/>
    </location>
</feature>
<dbReference type="Pfam" id="PF14604">
    <property type="entry name" value="SH3_9"/>
    <property type="match status" value="3"/>
</dbReference>
<keyword evidence="12" id="KW-0009">Actin-binding</keyword>
<evidence type="ECO:0000256" key="4">
    <source>
        <dbReference type="ARBA" id="ARBA00007948"/>
    </source>
</evidence>
<keyword evidence="10" id="KW-0967">Endosome</keyword>
<dbReference type="InterPro" id="IPR035800">
    <property type="entry name" value="Sla1_SH3_1"/>
</dbReference>
<feature type="compositionally biased region" description="Polar residues" evidence="15">
    <location>
        <begin position="320"/>
        <end position="329"/>
    </location>
</feature>
<evidence type="ECO:0000256" key="2">
    <source>
        <dbReference type="ARBA" id="ARBA00004134"/>
    </source>
</evidence>
<dbReference type="GO" id="GO:0005886">
    <property type="term" value="C:plasma membrane"/>
    <property type="evidence" value="ECO:0007669"/>
    <property type="project" value="UniProtKB-SubCell"/>
</dbReference>
<dbReference type="AlphaFoldDB" id="A0A164Z549"/>
<feature type="compositionally biased region" description="Pro residues" evidence="15">
    <location>
        <begin position="1079"/>
        <end position="1089"/>
    </location>
</feature>
<dbReference type="GO" id="GO:0030479">
    <property type="term" value="C:actin cortical patch"/>
    <property type="evidence" value="ECO:0007669"/>
    <property type="project" value="UniProtKB-SubCell"/>
</dbReference>
<dbReference type="Proteomes" id="UP000076722">
    <property type="component" value="Unassembled WGS sequence"/>
</dbReference>
<comment type="similarity">
    <text evidence="4">Belongs to the SLA1 family.</text>
</comment>
<dbReference type="GO" id="GO:0030674">
    <property type="term" value="F:protein-macromolecule adaptor activity"/>
    <property type="evidence" value="ECO:0007669"/>
    <property type="project" value="InterPro"/>
</dbReference>
<feature type="domain" description="SH3" evidence="16">
    <location>
        <begin position="70"/>
        <end position="131"/>
    </location>
</feature>
<dbReference type="Gene3D" id="1.10.150.50">
    <property type="entry name" value="Transcription Factor, Ets-1"/>
    <property type="match status" value="1"/>
</dbReference>
<keyword evidence="18" id="KW-1185">Reference proteome</keyword>
<feature type="compositionally biased region" description="Basic and acidic residues" evidence="15">
    <location>
        <begin position="708"/>
        <end position="732"/>
    </location>
</feature>
<evidence type="ECO:0000256" key="15">
    <source>
        <dbReference type="SAM" id="MobiDB-lite"/>
    </source>
</evidence>
<dbReference type="GO" id="GO:0030833">
    <property type="term" value="P:regulation of actin filament polymerization"/>
    <property type="evidence" value="ECO:0007669"/>
    <property type="project" value="TreeGrafter"/>
</dbReference>
<feature type="compositionally biased region" description="Low complexity" evidence="15">
    <location>
        <begin position="869"/>
        <end position="887"/>
    </location>
</feature>
<dbReference type="PANTHER" id="PTHR15735:SF21">
    <property type="entry name" value="PROTEIN NERVOUS WRECK"/>
    <property type="match status" value="1"/>
</dbReference>
<dbReference type="Gene3D" id="2.30.30.700">
    <property type="entry name" value="SLA1 homology domain 1"/>
    <property type="match status" value="1"/>
</dbReference>
<evidence type="ECO:0000313" key="17">
    <source>
        <dbReference type="EMBL" id="KZS97558.1"/>
    </source>
</evidence>
<dbReference type="GO" id="GO:0006897">
    <property type="term" value="P:endocytosis"/>
    <property type="evidence" value="ECO:0007669"/>
    <property type="project" value="UniProtKB-KW"/>
</dbReference>
<keyword evidence="7" id="KW-0963">Cytoplasm</keyword>
<evidence type="ECO:0000256" key="5">
    <source>
        <dbReference type="ARBA" id="ARBA00020357"/>
    </source>
</evidence>
<keyword evidence="11" id="KW-0472">Membrane</keyword>
<dbReference type="Pfam" id="PF24081">
    <property type="entry name" value="PH_SLA1"/>
    <property type="match status" value="1"/>
</dbReference>
<accession>A0A164Z549</accession>
<feature type="compositionally biased region" description="Basic and acidic residues" evidence="15">
    <location>
        <begin position="521"/>
        <end position="532"/>
    </location>
</feature>
<feature type="region of interest" description="Disordered" evidence="15">
    <location>
        <begin position="589"/>
        <end position="644"/>
    </location>
</feature>
<dbReference type="Pfam" id="PF03983">
    <property type="entry name" value="SHD1"/>
    <property type="match status" value="1"/>
</dbReference>
<evidence type="ECO:0000256" key="7">
    <source>
        <dbReference type="ARBA" id="ARBA00022490"/>
    </source>
</evidence>
<feature type="domain" description="SH3" evidence="16">
    <location>
        <begin position="4"/>
        <end position="68"/>
    </location>
</feature>
<evidence type="ECO:0000256" key="10">
    <source>
        <dbReference type="ARBA" id="ARBA00022753"/>
    </source>
</evidence>
<keyword evidence="9" id="KW-0677">Repeat</keyword>
<feature type="region of interest" description="Disordered" evidence="15">
    <location>
        <begin position="312"/>
        <end position="340"/>
    </location>
</feature>
<keyword evidence="6 14" id="KW-0728">SH3 domain</keyword>
<feature type="domain" description="SH3" evidence="16">
    <location>
        <begin position="342"/>
        <end position="402"/>
    </location>
</feature>
<feature type="compositionally biased region" description="Acidic residues" evidence="15">
    <location>
        <begin position="330"/>
        <end position="340"/>
    </location>
</feature>
<gene>
    <name evidence="17" type="ORF">SISNIDRAFT_449075</name>
</gene>
<dbReference type="STRING" id="1314777.A0A164Z549"/>
<dbReference type="GO" id="GO:0010008">
    <property type="term" value="C:endosome membrane"/>
    <property type="evidence" value="ECO:0007669"/>
    <property type="project" value="UniProtKB-SubCell"/>
</dbReference>
<keyword evidence="8" id="KW-0254">Endocytosis</keyword>
<dbReference type="InterPro" id="IPR036028">
    <property type="entry name" value="SH3-like_dom_sf"/>
</dbReference>
<dbReference type="InterPro" id="IPR056996">
    <property type="entry name" value="PH_SLA1"/>
</dbReference>
<evidence type="ECO:0000256" key="9">
    <source>
        <dbReference type="ARBA" id="ARBA00022737"/>
    </source>
</evidence>
<evidence type="ECO:0000256" key="11">
    <source>
        <dbReference type="ARBA" id="ARBA00023136"/>
    </source>
</evidence>
<dbReference type="PROSITE" id="PS50002">
    <property type="entry name" value="SH3"/>
    <property type="match status" value="3"/>
</dbReference>
<feature type="region of interest" description="Disordered" evidence="15">
    <location>
        <begin position="708"/>
        <end position="893"/>
    </location>
</feature>
<proteinExistence type="inferred from homology"/>
<dbReference type="EMBL" id="KV419396">
    <property type="protein sequence ID" value="KZS97558.1"/>
    <property type="molecule type" value="Genomic_DNA"/>
</dbReference>
<evidence type="ECO:0000313" key="18">
    <source>
        <dbReference type="Proteomes" id="UP000076722"/>
    </source>
</evidence>
<feature type="compositionally biased region" description="Polar residues" evidence="15">
    <location>
        <begin position="790"/>
        <end position="801"/>
    </location>
</feature>
<evidence type="ECO:0000256" key="1">
    <source>
        <dbReference type="ARBA" id="ARBA00004125"/>
    </source>
</evidence>
<dbReference type="OrthoDB" id="5971719at2759"/>
<organism evidence="17 18">
    <name type="scientific">Sistotremastrum niveocremeum HHB9708</name>
    <dbReference type="NCBI Taxonomy" id="1314777"/>
    <lineage>
        <taxon>Eukaryota</taxon>
        <taxon>Fungi</taxon>
        <taxon>Dikarya</taxon>
        <taxon>Basidiomycota</taxon>
        <taxon>Agaricomycotina</taxon>
        <taxon>Agaricomycetes</taxon>
        <taxon>Sistotremastrales</taxon>
        <taxon>Sistotremastraceae</taxon>
        <taxon>Sertulicium</taxon>
        <taxon>Sertulicium niveocremeum</taxon>
    </lineage>
</organism>
<feature type="region of interest" description="Disordered" evidence="15">
    <location>
        <begin position="262"/>
        <end position="299"/>
    </location>
</feature>
<dbReference type="Pfam" id="PF08226">
    <property type="entry name" value="DUF1720"/>
    <property type="match status" value="1"/>
</dbReference>
<dbReference type="CDD" id="cd11773">
    <property type="entry name" value="SH3_Sla1p_1"/>
    <property type="match status" value="1"/>
</dbReference>
<name>A0A164Z549_9AGAM</name>